<protein>
    <submittedName>
        <fullName evidence="9">Prominin 1a</fullName>
    </submittedName>
</protein>
<dbReference type="GO" id="GO:0016324">
    <property type="term" value="C:apical plasma membrane"/>
    <property type="evidence" value="ECO:0007669"/>
    <property type="project" value="TreeGrafter"/>
</dbReference>
<dbReference type="GO" id="GO:0015485">
    <property type="term" value="F:cholesterol binding"/>
    <property type="evidence" value="ECO:0007669"/>
    <property type="project" value="TreeGrafter"/>
</dbReference>
<feature type="transmembrane region" description="Helical" evidence="7">
    <location>
        <begin position="754"/>
        <end position="773"/>
    </location>
</feature>
<dbReference type="GO" id="GO:0009986">
    <property type="term" value="C:cell surface"/>
    <property type="evidence" value="ECO:0007669"/>
    <property type="project" value="TreeGrafter"/>
</dbReference>
<evidence type="ECO:0000313" key="9">
    <source>
        <dbReference type="Ensembl" id="ENSAMXP00005013985.1"/>
    </source>
</evidence>
<evidence type="ECO:0000256" key="1">
    <source>
        <dbReference type="ARBA" id="ARBA00004475"/>
    </source>
</evidence>
<dbReference type="Proteomes" id="UP000694621">
    <property type="component" value="Unplaced"/>
</dbReference>
<keyword evidence="8" id="KW-0732">Signal</keyword>
<comment type="similarity">
    <text evidence="2">Belongs to the prominin family.</text>
</comment>
<evidence type="ECO:0000256" key="5">
    <source>
        <dbReference type="ARBA" id="ARBA00023136"/>
    </source>
</evidence>
<keyword evidence="5 7" id="KW-0472">Membrane</keyword>
<evidence type="ECO:0000256" key="6">
    <source>
        <dbReference type="ARBA" id="ARBA00023180"/>
    </source>
</evidence>
<organism evidence="9 10">
    <name type="scientific">Astyanax mexicanus</name>
    <name type="common">Blind cave fish</name>
    <name type="synonym">Astyanax fasciatus mexicanus</name>
    <dbReference type="NCBI Taxonomy" id="7994"/>
    <lineage>
        <taxon>Eukaryota</taxon>
        <taxon>Metazoa</taxon>
        <taxon>Chordata</taxon>
        <taxon>Craniata</taxon>
        <taxon>Vertebrata</taxon>
        <taxon>Euteleostomi</taxon>
        <taxon>Actinopterygii</taxon>
        <taxon>Neopterygii</taxon>
        <taxon>Teleostei</taxon>
        <taxon>Ostariophysi</taxon>
        <taxon>Characiformes</taxon>
        <taxon>Characoidei</taxon>
        <taxon>Acestrorhamphidae</taxon>
        <taxon>Acestrorhamphinae</taxon>
        <taxon>Astyanax</taxon>
    </lineage>
</organism>
<feature type="transmembrane region" description="Helical" evidence="7">
    <location>
        <begin position="85"/>
        <end position="114"/>
    </location>
</feature>
<evidence type="ECO:0000256" key="4">
    <source>
        <dbReference type="ARBA" id="ARBA00022989"/>
    </source>
</evidence>
<dbReference type="GO" id="GO:0071914">
    <property type="term" value="C:prominosome"/>
    <property type="evidence" value="ECO:0007669"/>
    <property type="project" value="TreeGrafter"/>
</dbReference>
<evidence type="ECO:0000256" key="7">
    <source>
        <dbReference type="SAM" id="Phobius"/>
    </source>
</evidence>
<dbReference type="Ensembl" id="ENSAMXT00005015476.1">
    <property type="protein sequence ID" value="ENSAMXP00005013985.1"/>
    <property type="gene ID" value="ENSAMXG00005007394.1"/>
</dbReference>
<feature type="chain" id="PRO_5034578374" evidence="8">
    <location>
        <begin position="22"/>
        <end position="790"/>
    </location>
</feature>
<proteinExistence type="inferred from homology"/>
<feature type="transmembrane region" description="Helical" evidence="7">
    <location>
        <begin position="392"/>
        <end position="421"/>
    </location>
</feature>
<feature type="signal peptide" evidence="8">
    <location>
        <begin position="1"/>
        <end position="21"/>
    </location>
</feature>
<comment type="subcellular location">
    <subcellularLocation>
        <location evidence="1">Cell projection</location>
        <location evidence="1">Microvillus membrane</location>
        <topology evidence="1">Multi-pass membrane protein</topology>
    </subcellularLocation>
</comment>
<reference evidence="9" key="1">
    <citation type="submission" date="2025-08" db="UniProtKB">
        <authorList>
            <consortium name="Ensembl"/>
        </authorList>
    </citation>
    <scope>IDENTIFICATION</scope>
</reference>
<evidence type="ECO:0000256" key="8">
    <source>
        <dbReference type="SAM" id="SignalP"/>
    </source>
</evidence>
<keyword evidence="6" id="KW-0325">Glycoprotein</keyword>
<keyword evidence="4 7" id="KW-1133">Transmembrane helix</keyword>
<evidence type="ECO:0000313" key="10">
    <source>
        <dbReference type="Proteomes" id="UP000694621"/>
    </source>
</evidence>
<evidence type="ECO:0000256" key="3">
    <source>
        <dbReference type="ARBA" id="ARBA00022692"/>
    </source>
</evidence>
<dbReference type="Pfam" id="PF05478">
    <property type="entry name" value="Prominin"/>
    <property type="match status" value="1"/>
</dbReference>
<dbReference type="AlphaFoldDB" id="A0A8B9HLT0"/>
<accession>A0A8B9HLT0</accession>
<feature type="transmembrane region" description="Helical" evidence="7">
    <location>
        <begin position="442"/>
        <end position="467"/>
    </location>
</feature>
<evidence type="ECO:0000256" key="2">
    <source>
        <dbReference type="ARBA" id="ARBA00006058"/>
    </source>
</evidence>
<dbReference type="PANTHER" id="PTHR22730:SF3">
    <property type="entry name" value="PROMININ-1"/>
    <property type="match status" value="1"/>
</dbReference>
<dbReference type="GO" id="GO:0031528">
    <property type="term" value="C:microvillus membrane"/>
    <property type="evidence" value="ECO:0007669"/>
    <property type="project" value="UniProtKB-SubCell"/>
</dbReference>
<dbReference type="InterPro" id="IPR008795">
    <property type="entry name" value="Prominin"/>
</dbReference>
<sequence>MLWRAALALGLVLLLLPHTEPRAPLDFGLVPGGVYDTVAHYEPGPIGLLFNMVHAFLHVVQPNPFPEGKSYLPAGGGSDRLCPNLTLPLGLCLLLVPVFVWPCICVCVCVFMWISNVYCCLFSHLVHRAGVLCAYAANQHLSSQLKNMRRLVNSNLRDLHTFANDTPAQIDYLISQYGTAKEQVLCDLDNVGVLLGGKIHDELGKEVRPALDGVLNMAGVMRDTKEALENVSVTLETLQEGTGKLQFNLSVVRAGLSNALSDPACADALSVTGDICQNIRSSLAQLEISANYSRLPGVTNQLNKVNDVLRTDLSLSVQKGLVAFNDTPTMVTEQTRNVAEGVRNLLDGIGKNISSFSKQFPIQSSLNNFTVMISHTHSRIEDYYPEIDQIDFYRWICCIALCCMVVLILAFNFLGLLCGILGFDRHASPTTRGCVSNTGGNLLMAGVGFSFLFSWLLMGVVTATFLVGGNVEKLVCEPFSSRQLFKVLDTPHLVNPTWRNFIPGYLYNDPDMDLTVENLYSNCKENRGIYSALHLDKVFNVSALLNTSVYTKEVSQKFEGVRVDLRSIILLDAEGKQNLISFTETGIGEINFAAYLEELNKGVTRVDLLSYANNLDAQADQLSRGSLQTSLKGHANTLRQIHSHQVLSLQQSMVISLFNTLNQSIRFLERTASDLSVSVLNSGASVDAAQFLISQNATFVVNQETEKYKQTIIGYFRQYLDWIKTSVSTVLTKSISSLIESISSLIDVLLQNTFWFGLGCSTLFLLPSIILSVRLAKFYRRMDTEDVYDE</sequence>
<dbReference type="PANTHER" id="PTHR22730">
    <property type="entry name" value="PROMININ PROM PROTEIN"/>
    <property type="match status" value="1"/>
</dbReference>
<name>A0A8B9HLT0_ASTMX</name>
<dbReference type="GO" id="GO:0005929">
    <property type="term" value="C:cilium"/>
    <property type="evidence" value="ECO:0007669"/>
    <property type="project" value="TreeGrafter"/>
</dbReference>
<keyword evidence="3 7" id="KW-0812">Transmembrane</keyword>